<feature type="non-terminal residue" evidence="2">
    <location>
        <position position="187"/>
    </location>
</feature>
<dbReference type="EMBL" id="LGRX02001993">
    <property type="protein sequence ID" value="KAK3285037.1"/>
    <property type="molecule type" value="Genomic_DNA"/>
</dbReference>
<name>A0AAE0GVF2_9CHLO</name>
<reference evidence="2 3" key="1">
    <citation type="journal article" date="2015" name="Genome Biol. Evol.">
        <title>Comparative Genomics of a Bacterivorous Green Alga Reveals Evolutionary Causalities and Consequences of Phago-Mixotrophic Mode of Nutrition.</title>
        <authorList>
            <person name="Burns J.A."/>
            <person name="Paasch A."/>
            <person name="Narechania A."/>
            <person name="Kim E."/>
        </authorList>
    </citation>
    <scope>NUCLEOTIDE SEQUENCE [LARGE SCALE GENOMIC DNA]</scope>
    <source>
        <strain evidence="2 3">PLY_AMNH</strain>
    </source>
</reference>
<comment type="caution">
    <text evidence="2">The sequence shown here is derived from an EMBL/GenBank/DDBJ whole genome shotgun (WGS) entry which is preliminary data.</text>
</comment>
<organism evidence="2 3">
    <name type="scientific">Cymbomonas tetramitiformis</name>
    <dbReference type="NCBI Taxonomy" id="36881"/>
    <lineage>
        <taxon>Eukaryota</taxon>
        <taxon>Viridiplantae</taxon>
        <taxon>Chlorophyta</taxon>
        <taxon>Pyramimonadophyceae</taxon>
        <taxon>Pyramimonadales</taxon>
        <taxon>Pyramimonadaceae</taxon>
        <taxon>Cymbomonas</taxon>
    </lineage>
</organism>
<dbReference type="Proteomes" id="UP001190700">
    <property type="component" value="Unassembled WGS sequence"/>
</dbReference>
<feature type="transmembrane region" description="Helical" evidence="1">
    <location>
        <begin position="12"/>
        <end position="31"/>
    </location>
</feature>
<gene>
    <name evidence="2" type="ORF">CYMTET_7340</name>
</gene>
<keyword evidence="1" id="KW-1133">Transmembrane helix</keyword>
<keyword evidence="1" id="KW-0472">Membrane</keyword>
<evidence type="ECO:0000313" key="2">
    <source>
        <dbReference type="EMBL" id="KAK3285037.1"/>
    </source>
</evidence>
<evidence type="ECO:0000256" key="1">
    <source>
        <dbReference type="SAM" id="Phobius"/>
    </source>
</evidence>
<keyword evidence="3" id="KW-1185">Reference proteome</keyword>
<keyword evidence="1" id="KW-0812">Transmembrane</keyword>
<evidence type="ECO:0000313" key="3">
    <source>
        <dbReference type="Proteomes" id="UP001190700"/>
    </source>
</evidence>
<proteinExistence type="predicted"/>
<accession>A0AAE0GVF2</accession>
<sequence>MASRPQLQLQLPPGLLAAICLFVLGLLRLAYYQEALLSPGLTEQESSSLSSATAENPKAAVLHDVLVLWNAPLHSWTGVASEAMNFLVPLADSVPGLALVGGYVEDYVEEYSRVGDSGGHTLMVVEKLRHAGELASRRRAAAKQSIFITQGESPWPLDVQGESPWPLDVQGESPCLGCGRFSAPFLE</sequence>
<dbReference type="AlphaFoldDB" id="A0AAE0GVF2"/>
<protein>
    <submittedName>
        <fullName evidence="2">Uncharacterized protein</fullName>
    </submittedName>
</protein>